<evidence type="ECO:0000313" key="2">
    <source>
        <dbReference type="Proteomes" id="UP000789920"/>
    </source>
</evidence>
<evidence type="ECO:0000313" key="1">
    <source>
        <dbReference type="EMBL" id="CAG8851744.1"/>
    </source>
</evidence>
<accession>A0ACA9SXM8</accession>
<dbReference type="Proteomes" id="UP000789920">
    <property type="component" value="Unassembled WGS sequence"/>
</dbReference>
<dbReference type="EMBL" id="CAJVQC010177872">
    <property type="protein sequence ID" value="CAG8851744.1"/>
    <property type="molecule type" value="Genomic_DNA"/>
</dbReference>
<feature type="non-terminal residue" evidence="1">
    <location>
        <position position="1"/>
    </location>
</feature>
<keyword evidence="2" id="KW-1185">Reference proteome</keyword>
<sequence>FFVALIQIDTNIYVIKKDSKTNIQAKFNHSNHCSIYPAKYHSDDRVYDVKQREKSE</sequence>
<reference evidence="1" key="1">
    <citation type="submission" date="2021-06" db="EMBL/GenBank/DDBJ databases">
        <authorList>
            <person name="Kallberg Y."/>
            <person name="Tangrot J."/>
            <person name="Rosling A."/>
        </authorList>
    </citation>
    <scope>NUCLEOTIDE SEQUENCE</scope>
    <source>
        <strain evidence="1">MA461A</strain>
    </source>
</reference>
<comment type="caution">
    <text evidence="1">The sequence shown here is derived from an EMBL/GenBank/DDBJ whole genome shotgun (WGS) entry which is preliminary data.</text>
</comment>
<protein>
    <submittedName>
        <fullName evidence="1">34418_t:CDS:1</fullName>
    </submittedName>
</protein>
<proteinExistence type="predicted"/>
<feature type="non-terminal residue" evidence="1">
    <location>
        <position position="56"/>
    </location>
</feature>
<organism evidence="1 2">
    <name type="scientific">Racocetra persica</name>
    <dbReference type="NCBI Taxonomy" id="160502"/>
    <lineage>
        <taxon>Eukaryota</taxon>
        <taxon>Fungi</taxon>
        <taxon>Fungi incertae sedis</taxon>
        <taxon>Mucoromycota</taxon>
        <taxon>Glomeromycotina</taxon>
        <taxon>Glomeromycetes</taxon>
        <taxon>Diversisporales</taxon>
        <taxon>Gigasporaceae</taxon>
        <taxon>Racocetra</taxon>
    </lineage>
</organism>
<name>A0ACA9SXM8_9GLOM</name>
<gene>
    <name evidence="1" type="ORF">RPERSI_LOCUS36717</name>
</gene>